<protein>
    <submittedName>
        <fullName evidence="1">Uncharacterized protein</fullName>
    </submittedName>
</protein>
<reference evidence="1" key="1">
    <citation type="submission" date="2018-02" db="EMBL/GenBank/DDBJ databases">
        <title>Rhizophora mucronata_Transcriptome.</title>
        <authorList>
            <person name="Meera S.P."/>
            <person name="Sreeshan A."/>
            <person name="Augustine A."/>
        </authorList>
    </citation>
    <scope>NUCLEOTIDE SEQUENCE</scope>
    <source>
        <tissue evidence="1">Leaf</tissue>
    </source>
</reference>
<accession>A0A2P2QXN8</accession>
<sequence>MDATSISQSTFCTPESMNIVCPKKIPIPLLHINNENAKRRIRKPCRQHVHLRPKKGWNKFT</sequence>
<name>A0A2P2QXN8_RHIMU</name>
<evidence type="ECO:0000313" key="1">
    <source>
        <dbReference type="EMBL" id="MBX71738.1"/>
    </source>
</evidence>
<proteinExistence type="predicted"/>
<organism evidence="1">
    <name type="scientific">Rhizophora mucronata</name>
    <name type="common">Asiatic mangrove</name>
    <dbReference type="NCBI Taxonomy" id="61149"/>
    <lineage>
        <taxon>Eukaryota</taxon>
        <taxon>Viridiplantae</taxon>
        <taxon>Streptophyta</taxon>
        <taxon>Embryophyta</taxon>
        <taxon>Tracheophyta</taxon>
        <taxon>Spermatophyta</taxon>
        <taxon>Magnoliopsida</taxon>
        <taxon>eudicotyledons</taxon>
        <taxon>Gunneridae</taxon>
        <taxon>Pentapetalae</taxon>
        <taxon>rosids</taxon>
        <taxon>fabids</taxon>
        <taxon>Malpighiales</taxon>
        <taxon>Rhizophoraceae</taxon>
        <taxon>Rhizophora</taxon>
    </lineage>
</organism>
<dbReference type="EMBL" id="GGEC01091254">
    <property type="protein sequence ID" value="MBX71738.1"/>
    <property type="molecule type" value="Transcribed_RNA"/>
</dbReference>
<dbReference type="AlphaFoldDB" id="A0A2P2QXN8"/>